<proteinExistence type="predicted"/>
<comment type="caution">
    <text evidence="1">The sequence shown here is derived from an EMBL/GenBank/DDBJ whole genome shotgun (WGS) entry which is preliminary data.</text>
</comment>
<accession>A0A7C5HBN8</accession>
<dbReference type="Proteomes" id="UP000886110">
    <property type="component" value="Unassembled WGS sequence"/>
</dbReference>
<reference evidence="1" key="1">
    <citation type="journal article" date="2020" name="mSystems">
        <title>Genome- and Community-Level Interaction Insights into Carbon Utilization and Element Cycling Functions of Hydrothermarchaeota in Hydrothermal Sediment.</title>
        <authorList>
            <person name="Zhou Z."/>
            <person name="Liu Y."/>
            <person name="Xu W."/>
            <person name="Pan J."/>
            <person name="Luo Z.H."/>
            <person name="Li M."/>
        </authorList>
    </citation>
    <scope>NUCLEOTIDE SEQUENCE [LARGE SCALE GENOMIC DNA]</scope>
    <source>
        <strain evidence="1">HyVt-74</strain>
    </source>
</reference>
<evidence type="ECO:0000313" key="1">
    <source>
        <dbReference type="EMBL" id="HHE04850.1"/>
    </source>
</evidence>
<name>A0A7C5HBN8_UNCW3</name>
<dbReference type="AlphaFoldDB" id="A0A7C5HBN8"/>
<sequence length="133" mass="14788">GIIYGKELVPLLLKYGFLDTKSAIPEPRFYLCMAPSPTGIVIEPDGTLQKCWDTVGMAKWAIGNIDTGVNVSKEVEWLGYEYFGDECKTCNFLPICGGSCAKKVIVDQDRACDFRKYAIKDILKAVVKIDKVK</sequence>
<dbReference type="EMBL" id="DRTB01000160">
    <property type="protein sequence ID" value="HHE04850.1"/>
    <property type="molecule type" value="Genomic_DNA"/>
</dbReference>
<organism evidence="1">
    <name type="scientific">candidate division WOR-3 bacterium</name>
    <dbReference type="NCBI Taxonomy" id="2052148"/>
    <lineage>
        <taxon>Bacteria</taxon>
        <taxon>Bacteria division WOR-3</taxon>
    </lineage>
</organism>
<feature type="non-terminal residue" evidence="1">
    <location>
        <position position="1"/>
    </location>
</feature>
<dbReference type="SUPFAM" id="SSF102114">
    <property type="entry name" value="Radical SAM enzymes"/>
    <property type="match status" value="1"/>
</dbReference>
<dbReference type="InterPro" id="IPR058240">
    <property type="entry name" value="rSAM_sf"/>
</dbReference>
<dbReference type="Gene3D" id="3.20.20.70">
    <property type="entry name" value="Aldolase class I"/>
    <property type="match status" value="1"/>
</dbReference>
<dbReference type="InterPro" id="IPR013785">
    <property type="entry name" value="Aldolase_TIM"/>
</dbReference>
<gene>
    <name evidence="1" type="ORF">ENL19_02170</name>
</gene>
<dbReference type="NCBIfam" id="TIGR04085">
    <property type="entry name" value="rSAM_more_4Fe4S"/>
    <property type="match status" value="1"/>
</dbReference>
<protein>
    <submittedName>
        <fullName evidence="1">SPASM domain-containing protein</fullName>
    </submittedName>
</protein>
<dbReference type="InterPro" id="IPR023885">
    <property type="entry name" value="4Fe4S-binding_SPASM_dom"/>
</dbReference>